<accession>A0A383W4P6</accession>
<sequence length="99" mass="9617">MQCYLRANGQRGGPTKKTEVEARLLALLGNAYAAGGGSSLKDSVCRRCSATCVQNGQCGGPTKKAEVEARLLALLAAGQGVGGGAAAAAAGAPGEAAAV</sequence>
<dbReference type="Proteomes" id="UP000256970">
    <property type="component" value="Unassembled WGS sequence"/>
</dbReference>
<keyword evidence="2" id="KW-1185">Reference proteome</keyword>
<name>A0A383W4P6_TETOB</name>
<dbReference type="AlphaFoldDB" id="A0A383W4P6"/>
<evidence type="ECO:0000313" key="1">
    <source>
        <dbReference type="EMBL" id="SZX72617.1"/>
    </source>
</evidence>
<proteinExistence type="predicted"/>
<reference evidence="1 2" key="1">
    <citation type="submission" date="2016-10" db="EMBL/GenBank/DDBJ databases">
        <authorList>
            <person name="Cai Z."/>
        </authorList>
    </citation>
    <scope>NUCLEOTIDE SEQUENCE [LARGE SCALE GENOMIC DNA]</scope>
</reference>
<dbReference type="EMBL" id="FNXT01001144">
    <property type="protein sequence ID" value="SZX72617.1"/>
    <property type="molecule type" value="Genomic_DNA"/>
</dbReference>
<organism evidence="1 2">
    <name type="scientific">Tetradesmus obliquus</name>
    <name type="common">Green alga</name>
    <name type="synonym">Acutodesmus obliquus</name>
    <dbReference type="NCBI Taxonomy" id="3088"/>
    <lineage>
        <taxon>Eukaryota</taxon>
        <taxon>Viridiplantae</taxon>
        <taxon>Chlorophyta</taxon>
        <taxon>core chlorophytes</taxon>
        <taxon>Chlorophyceae</taxon>
        <taxon>CS clade</taxon>
        <taxon>Sphaeropleales</taxon>
        <taxon>Scenedesmaceae</taxon>
        <taxon>Tetradesmus</taxon>
    </lineage>
</organism>
<gene>
    <name evidence="1" type="ORF">BQ4739_LOCUS12776</name>
</gene>
<protein>
    <submittedName>
        <fullName evidence="1">Uncharacterized protein</fullName>
    </submittedName>
</protein>
<evidence type="ECO:0000313" key="2">
    <source>
        <dbReference type="Proteomes" id="UP000256970"/>
    </source>
</evidence>